<proteinExistence type="inferred from homology"/>
<reference evidence="14" key="2">
    <citation type="submission" date="2015-01" db="EMBL/GenBank/DDBJ databases">
        <title>Evolutionary Origins and Diversification of the Mycorrhizal Mutualists.</title>
        <authorList>
            <consortium name="DOE Joint Genome Institute"/>
            <consortium name="Mycorrhizal Genomics Consortium"/>
            <person name="Kohler A."/>
            <person name="Kuo A."/>
            <person name="Nagy L.G."/>
            <person name="Floudas D."/>
            <person name="Copeland A."/>
            <person name="Barry K.W."/>
            <person name="Cichocki N."/>
            <person name="Veneault-Fourrey C."/>
            <person name="LaButti K."/>
            <person name="Lindquist E.A."/>
            <person name="Lipzen A."/>
            <person name="Lundell T."/>
            <person name="Morin E."/>
            <person name="Murat C."/>
            <person name="Riley R."/>
            <person name="Ohm R."/>
            <person name="Sun H."/>
            <person name="Tunlid A."/>
            <person name="Henrissat B."/>
            <person name="Grigoriev I.V."/>
            <person name="Hibbett D.S."/>
            <person name="Martin F."/>
        </authorList>
    </citation>
    <scope>NUCLEOTIDE SEQUENCE [LARGE SCALE GENOMIC DNA]</scope>
    <source>
        <strain evidence="14">Ve08.2h10</strain>
    </source>
</reference>
<protein>
    <recommendedName>
        <fullName evidence="15">Cytochrome P450</fullName>
    </recommendedName>
</protein>
<organism evidence="13 14">
    <name type="scientific">Paxillus rubicundulus Ve08.2h10</name>
    <dbReference type="NCBI Taxonomy" id="930991"/>
    <lineage>
        <taxon>Eukaryota</taxon>
        <taxon>Fungi</taxon>
        <taxon>Dikarya</taxon>
        <taxon>Basidiomycota</taxon>
        <taxon>Agaricomycotina</taxon>
        <taxon>Agaricomycetes</taxon>
        <taxon>Agaricomycetidae</taxon>
        <taxon>Boletales</taxon>
        <taxon>Paxilineae</taxon>
        <taxon>Paxillaceae</taxon>
        <taxon>Paxillus</taxon>
    </lineage>
</organism>
<dbReference type="OrthoDB" id="2689217at2759"/>
<accession>A0A0D0BMU1</accession>
<keyword evidence="10" id="KW-0503">Monooxygenase</keyword>
<evidence type="ECO:0000313" key="13">
    <source>
        <dbReference type="EMBL" id="KIK72907.1"/>
    </source>
</evidence>
<evidence type="ECO:0000256" key="1">
    <source>
        <dbReference type="ARBA" id="ARBA00001971"/>
    </source>
</evidence>
<dbReference type="GO" id="GO:0016705">
    <property type="term" value="F:oxidoreductase activity, acting on paired donors, with incorporation or reduction of molecular oxygen"/>
    <property type="evidence" value="ECO:0007669"/>
    <property type="project" value="InterPro"/>
</dbReference>
<dbReference type="EMBL" id="KN830306">
    <property type="protein sequence ID" value="KIK72907.1"/>
    <property type="molecule type" value="Genomic_DNA"/>
</dbReference>
<evidence type="ECO:0000256" key="6">
    <source>
        <dbReference type="ARBA" id="ARBA00022723"/>
    </source>
</evidence>
<keyword evidence="8" id="KW-0560">Oxidoreductase</keyword>
<evidence type="ECO:0000256" key="4">
    <source>
        <dbReference type="ARBA" id="ARBA00022617"/>
    </source>
</evidence>
<dbReference type="GO" id="GO:0020037">
    <property type="term" value="F:heme binding"/>
    <property type="evidence" value="ECO:0007669"/>
    <property type="project" value="InterPro"/>
</dbReference>
<comment type="cofactor">
    <cofactor evidence="1">
        <name>heme</name>
        <dbReference type="ChEBI" id="CHEBI:30413"/>
    </cofactor>
</comment>
<dbReference type="GO" id="GO:0016020">
    <property type="term" value="C:membrane"/>
    <property type="evidence" value="ECO:0007669"/>
    <property type="project" value="UniProtKB-SubCell"/>
</dbReference>
<dbReference type="InterPro" id="IPR036396">
    <property type="entry name" value="Cyt_P450_sf"/>
</dbReference>
<evidence type="ECO:0000256" key="7">
    <source>
        <dbReference type="ARBA" id="ARBA00022989"/>
    </source>
</evidence>
<keyword evidence="14" id="KW-1185">Reference proteome</keyword>
<evidence type="ECO:0000256" key="10">
    <source>
        <dbReference type="ARBA" id="ARBA00023033"/>
    </source>
</evidence>
<keyword evidence="5 12" id="KW-0812">Transmembrane</keyword>
<dbReference type="InParanoid" id="A0A0D0BMU1"/>
<evidence type="ECO:0000256" key="11">
    <source>
        <dbReference type="ARBA" id="ARBA00023136"/>
    </source>
</evidence>
<dbReference type="GO" id="GO:0005506">
    <property type="term" value="F:iron ion binding"/>
    <property type="evidence" value="ECO:0007669"/>
    <property type="project" value="InterPro"/>
</dbReference>
<dbReference type="PANTHER" id="PTHR46206:SF5">
    <property type="entry name" value="P450, PUTATIVE (EUROFUNG)-RELATED"/>
    <property type="match status" value="1"/>
</dbReference>
<dbReference type="AlphaFoldDB" id="A0A0D0BMU1"/>
<dbReference type="GO" id="GO:0004497">
    <property type="term" value="F:monooxygenase activity"/>
    <property type="evidence" value="ECO:0007669"/>
    <property type="project" value="UniProtKB-KW"/>
</dbReference>
<keyword evidence="11 12" id="KW-0472">Membrane</keyword>
<reference evidence="13 14" key="1">
    <citation type="submission" date="2014-04" db="EMBL/GenBank/DDBJ databases">
        <authorList>
            <consortium name="DOE Joint Genome Institute"/>
            <person name="Kuo A."/>
            <person name="Kohler A."/>
            <person name="Jargeat P."/>
            <person name="Nagy L.G."/>
            <person name="Floudas D."/>
            <person name="Copeland A."/>
            <person name="Barry K.W."/>
            <person name="Cichocki N."/>
            <person name="Veneault-Fourrey C."/>
            <person name="LaButti K."/>
            <person name="Lindquist E.A."/>
            <person name="Lipzen A."/>
            <person name="Lundell T."/>
            <person name="Morin E."/>
            <person name="Murat C."/>
            <person name="Sun H."/>
            <person name="Tunlid A."/>
            <person name="Henrissat B."/>
            <person name="Grigoriev I.V."/>
            <person name="Hibbett D.S."/>
            <person name="Martin F."/>
            <person name="Nordberg H.P."/>
            <person name="Cantor M.N."/>
            <person name="Hua S.X."/>
        </authorList>
    </citation>
    <scope>NUCLEOTIDE SEQUENCE [LARGE SCALE GENOMIC DNA]</scope>
    <source>
        <strain evidence="13 14">Ve08.2h10</strain>
    </source>
</reference>
<comment type="subcellular location">
    <subcellularLocation>
        <location evidence="2">Membrane</location>
    </subcellularLocation>
</comment>
<evidence type="ECO:0000256" key="8">
    <source>
        <dbReference type="ARBA" id="ARBA00023002"/>
    </source>
</evidence>
<dbReference type="Proteomes" id="UP000054538">
    <property type="component" value="Unassembled WGS sequence"/>
</dbReference>
<sequence length="180" mass="20065">MHWQFQVPPLADGTQVAYGLAGIVVAALVVANLSKRPNLDAIPTAGSSTWLGSWWASIQFSTRAADVVRDGYKNHKGTPFKVSNGCHWMVIVSGPQLVEDVRKASKDELSFTEAANDTMNLEYTWGHDTLYNPYHIPIIRSQLTRNLKILCPDIRDEIVTAFEETLDLRGNGEFVINARH</sequence>
<evidence type="ECO:0000256" key="9">
    <source>
        <dbReference type="ARBA" id="ARBA00023004"/>
    </source>
</evidence>
<evidence type="ECO:0000256" key="2">
    <source>
        <dbReference type="ARBA" id="ARBA00004370"/>
    </source>
</evidence>
<keyword evidence="9" id="KW-0408">Iron</keyword>
<evidence type="ECO:0000313" key="14">
    <source>
        <dbReference type="Proteomes" id="UP000054538"/>
    </source>
</evidence>
<evidence type="ECO:0000256" key="12">
    <source>
        <dbReference type="SAM" id="Phobius"/>
    </source>
</evidence>
<feature type="transmembrane region" description="Helical" evidence="12">
    <location>
        <begin position="15"/>
        <end position="33"/>
    </location>
</feature>
<gene>
    <name evidence="13" type="ORF">PAXRUDRAFT_836355</name>
</gene>
<evidence type="ECO:0000256" key="3">
    <source>
        <dbReference type="ARBA" id="ARBA00010617"/>
    </source>
</evidence>
<keyword evidence="7 12" id="KW-1133">Transmembrane helix</keyword>
<dbReference type="HOGENOM" id="CLU_102283_1_0_1"/>
<evidence type="ECO:0000256" key="5">
    <source>
        <dbReference type="ARBA" id="ARBA00022692"/>
    </source>
</evidence>
<name>A0A0D0BMU1_9AGAM</name>
<dbReference type="Gene3D" id="1.10.630.10">
    <property type="entry name" value="Cytochrome P450"/>
    <property type="match status" value="1"/>
</dbReference>
<evidence type="ECO:0008006" key="15">
    <source>
        <dbReference type="Google" id="ProtNLM"/>
    </source>
</evidence>
<dbReference type="PANTHER" id="PTHR46206">
    <property type="entry name" value="CYTOCHROME P450"/>
    <property type="match status" value="1"/>
</dbReference>
<keyword evidence="4" id="KW-0349">Heme</keyword>
<keyword evidence="6" id="KW-0479">Metal-binding</keyword>
<comment type="similarity">
    <text evidence="3">Belongs to the cytochrome P450 family.</text>
</comment>
<dbReference type="STRING" id="930991.A0A0D0BMU1"/>